<dbReference type="AlphaFoldDB" id="A0A0R3MKA4"/>
<proteinExistence type="predicted"/>
<dbReference type="EMBL" id="LLYA01000178">
    <property type="protein sequence ID" value="KRR20369.1"/>
    <property type="molecule type" value="Genomic_DNA"/>
</dbReference>
<reference evidence="2 3" key="1">
    <citation type="submission" date="2014-03" db="EMBL/GenBank/DDBJ databases">
        <title>Bradyrhizobium valentinum sp. nov., isolated from effective nodules of Lupinus mariae-josephae, a lupine endemic of basic-lime soils in Eastern Spain.</title>
        <authorList>
            <person name="Duran D."/>
            <person name="Rey L."/>
            <person name="Navarro A."/>
            <person name="Busquets A."/>
            <person name="Imperial J."/>
            <person name="Ruiz-Argueso T."/>
        </authorList>
    </citation>
    <scope>NUCLEOTIDE SEQUENCE [LARGE SCALE GENOMIC DNA]</scope>
    <source>
        <strain evidence="2 3">Ro19</strain>
    </source>
</reference>
<evidence type="ECO:0000313" key="3">
    <source>
        <dbReference type="Proteomes" id="UP000052023"/>
    </source>
</evidence>
<keyword evidence="3" id="KW-1185">Reference proteome</keyword>
<dbReference type="RefSeq" id="WP_057846184.1">
    <property type="nucleotide sequence ID" value="NZ_LLYA01000178.1"/>
</dbReference>
<organism evidence="2 3">
    <name type="scientific">Bradyrhizobium retamae</name>
    <dbReference type="NCBI Taxonomy" id="1300035"/>
    <lineage>
        <taxon>Bacteria</taxon>
        <taxon>Pseudomonadati</taxon>
        <taxon>Pseudomonadota</taxon>
        <taxon>Alphaproteobacteria</taxon>
        <taxon>Hyphomicrobiales</taxon>
        <taxon>Nitrobacteraceae</taxon>
        <taxon>Bradyrhizobium</taxon>
    </lineage>
</organism>
<evidence type="ECO:0000256" key="1">
    <source>
        <dbReference type="SAM" id="MobiDB-lite"/>
    </source>
</evidence>
<dbReference type="Proteomes" id="UP000052023">
    <property type="component" value="Unassembled WGS sequence"/>
</dbReference>
<name>A0A0R3MKA4_9BRAD</name>
<sequence>MNDARALAPVSESTELTVAEAADALSREFQNESSPVESRPLAVEEKKEADPPALSDQTKVTLKDGAELSIQELKRGYISRKSFTQKTQALADERARFEELRVQTQHYARACAEMYNALEIAAHALMPQQPDRSMVDVDPQTWKALQDDYEFKVGLLAQAQQAAQAQSSAAQAARNAEERDSSHRWLMARQQQREALFEAMPELTNANEARRFQEDAIDTIAGYGFSVEELSSSLEDLRNFRIVRDLIRYRKALQSAPKLKGNVAGLPVLTGKKRMDRAERSTRANRTQFEQFRNTGRLDDAAAILAKRMKD</sequence>
<evidence type="ECO:0000313" key="2">
    <source>
        <dbReference type="EMBL" id="KRR20369.1"/>
    </source>
</evidence>
<dbReference type="PROSITE" id="PS50096">
    <property type="entry name" value="IQ"/>
    <property type="match status" value="1"/>
</dbReference>
<accession>A0A0R3MKA4</accession>
<protein>
    <submittedName>
        <fullName evidence="2">Uncharacterized protein</fullName>
    </submittedName>
</protein>
<comment type="caution">
    <text evidence="2">The sequence shown here is derived from an EMBL/GenBank/DDBJ whole genome shotgun (WGS) entry which is preliminary data.</text>
</comment>
<feature type="region of interest" description="Disordered" evidence="1">
    <location>
        <begin position="26"/>
        <end position="57"/>
    </location>
</feature>
<gene>
    <name evidence="2" type="ORF">CQ13_32515</name>
</gene>